<name>A0A1F7RMJ4_9BACT</name>
<comment type="caution">
    <text evidence="3">The sequence shown here is derived from an EMBL/GenBank/DDBJ whole genome shotgun (WGS) entry which is preliminary data.</text>
</comment>
<evidence type="ECO:0000256" key="2">
    <source>
        <dbReference type="SAM" id="Phobius"/>
    </source>
</evidence>
<evidence type="ECO:0000256" key="1">
    <source>
        <dbReference type="SAM" id="MobiDB-lite"/>
    </source>
</evidence>
<gene>
    <name evidence="3" type="ORF">A2161_04255</name>
</gene>
<keyword evidence="2" id="KW-0472">Membrane</keyword>
<evidence type="ECO:0000313" key="4">
    <source>
        <dbReference type="Proteomes" id="UP000179266"/>
    </source>
</evidence>
<dbReference type="EMBL" id="MGDD01000306">
    <property type="protein sequence ID" value="OGL42779.1"/>
    <property type="molecule type" value="Genomic_DNA"/>
</dbReference>
<feature type="region of interest" description="Disordered" evidence="1">
    <location>
        <begin position="225"/>
        <end position="258"/>
    </location>
</feature>
<organism evidence="3 4">
    <name type="scientific">Candidatus Schekmanbacteria bacterium RBG_13_48_7</name>
    <dbReference type="NCBI Taxonomy" id="1817878"/>
    <lineage>
        <taxon>Bacteria</taxon>
        <taxon>Candidatus Schekmaniibacteriota</taxon>
    </lineage>
</organism>
<dbReference type="Proteomes" id="UP000179266">
    <property type="component" value="Unassembled WGS sequence"/>
</dbReference>
<accession>A0A1F7RMJ4</accession>
<protein>
    <submittedName>
        <fullName evidence="3">Uncharacterized protein</fullName>
    </submittedName>
</protein>
<dbReference type="AlphaFoldDB" id="A0A1F7RMJ4"/>
<sequence>MKKLYILFLMTVLGIYGISVDSIYAWDRSEPWGYYGTTGAVYSWIPYDVSWTDTGISSDDDYISVTLPFTFKFYGIDYTTVIISANGYLTFGTSGSSYSNTSIPNTSSPNALIAVFWDDLDPSYGGIGIFHKTTGISPDRKFVVLWNEIPHHSDSTNHLTFEIILEETTNKIQFQYESMTGTYGDGNSASVGIESETGANGIQYTDTGVAGLISDGLALRFGPPSYTPTRTGTPTITSTPSLTPTITPTPSTPVPWTNTDSFGYTGTTTTTFSWIPYDTGWADAGLVDDDDSADISIPFNFQFYGNTYSTVTISTNGYMAFGGENGSDWSNDPMPDISSPNNIICPFWDDLDFSLGGLGAFYTTLGTTPDRIFAVMWRNVPHHSSSTDSFNFEVLLHETTNDIKFQYQTMTGSYASGTSTTVGIEDSDGLIGLRYVNTDVPGIIYSNFAILFTLYMAPTPTPTSTVPLITPAVDTLPFLFLAVFLLVVLYSSGIEI</sequence>
<evidence type="ECO:0000313" key="3">
    <source>
        <dbReference type="EMBL" id="OGL42779.1"/>
    </source>
</evidence>
<keyword evidence="2" id="KW-0812">Transmembrane</keyword>
<dbReference type="PANTHER" id="PTHR13802:SF52">
    <property type="entry name" value="MUCIN-4"/>
    <property type="match status" value="1"/>
</dbReference>
<proteinExistence type="predicted"/>
<feature type="transmembrane region" description="Helical" evidence="2">
    <location>
        <begin position="468"/>
        <end position="490"/>
    </location>
</feature>
<dbReference type="InterPro" id="IPR051495">
    <property type="entry name" value="Epithelial_Barrier/Signaling"/>
</dbReference>
<reference evidence="3 4" key="1">
    <citation type="journal article" date="2016" name="Nat. Commun.">
        <title>Thousands of microbial genomes shed light on interconnected biogeochemical processes in an aquifer system.</title>
        <authorList>
            <person name="Anantharaman K."/>
            <person name="Brown C.T."/>
            <person name="Hug L.A."/>
            <person name="Sharon I."/>
            <person name="Castelle C.J."/>
            <person name="Probst A.J."/>
            <person name="Thomas B.C."/>
            <person name="Singh A."/>
            <person name="Wilkins M.J."/>
            <person name="Karaoz U."/>
            <person name="Brodie E.L."/>
            <person name="Williams K.H."/>
            <person name="Hubbard S.S."/>
            <person name="Banfield J.F."/>
        </authorList>
    </citation>
    <scope>NUCLEOTIDE SEQUENCE [LARGE SCALE GENOMIC DNA]</scope>
</reference>
<keyword evidence="2" id="KW-1133">Transmembrane helix</keyword>
<dbReference type="PANTHER" id="PTHR13802">
    <property type="entry name" value="MUCIN 4-RELATED"/>
    <property type="match status" value="1"/>
</dbReference>